<organism evidence="3 4">
    <name type="scientific">Phaeobacter inhibens</name>
    <dbReference type="NCBI Taxonomy" id="221822"/>
    <lineage>
        <taxon>Bacteria</taxon>
        <taxon>Pseudomonadati</taxon>
        <taxon>Pseudomonadota</taxon>
        <taxon>Alphaproteobacteria</taxon>
        <taxon>Rhodobacterales</taxon>
        <taxon>Roseobacteraceae</taxon>
        <taxon>Phaeobacter</taxon>
    </lineage>
</organism>
<evidence type="ECO:0000313" key="4">
    <source>
        <dbReference type="Proteomes" id="UP000236447"/>
    </source>
</evidence>
<dbReference type="Pfam" id="PF10011">
    <property type="entry name" value="DUF2254"/>
    <property type="match status" value="1"/>
</dbReference>
<evidence type="ECO:0000313" key="2">
    <source>
        <dbReference type="EMBL" id="AUQ93497.1"/>
    </source>
</evidence>
<gene>
    <name evidence="2" type="ORF">PhaeoP66_00682</name>
    <name evidence="3" type="ORF">PhaeoP88_02681</name>
</gene>
<name>A0A2I7G5Z1_9RHOB</name>
<keyword evidence="1" id="KW-0472">Membrane</keyword>
<feature type="transmembrane region" description="Helical" evidence="1">
    <location>
        <begin position="57"/>
        <end position="83"/>
    </location>
</feature>
<evidence type="ECO:0000313" key="3">
    <source>
        <dbReference type="EMBL" id="AUR00025.1"/>
    </source>
</evidence>
<reference evidence="3 4" key="1">
    <citation type="journal article" date="2017" name="Front. Microbiol.">
        <title>Phaeobacter piscinae sp. nov., a species of the Roseobacter group and potential aquaculture probiont.</title>
        <authorList>
            <person name="Sonnenschein E.C."/>
            <person name="Phippen C.B.W."/>
            <person name="Nielsen K.F."/>
            <person name="Mateiu R.V."/>
            <person name="Melchiorsen J."/>
            <person name="Gram L."/>
            <person name="Overmann J."/>
            <person name="Freese H.M."/>
        </authorList>
    </citation>
    <scope>NUCLEOTIDE SEQUENCE [LARGE SCALE GENOMIC DNA]</scope>
    <source>
        <strain evidence="3 4">P88</strain>
    </source>
</reference>
<dbReference type="EMBL" id="CP010705">
    <property type="protein sequence ID" value="AUQ93497.1"/>
    <property type="molecule type" value="Genomic_DNA"/>
</dbReference>
<dbReference type="Proteomes" id="UP000236447">
    <property type="component" value="Chromosome"/>
</dbReference>
<sequence>MISRTLLYIQRITRQLWFRVVLISACSLLALAIAPWLTPFIPEDLGERFGREAALPVLNILASGMLAVTTFSLNVMVSAYRTAAATATPRVYRLLLEDTITQSVLATFVGGFVFSLSAVILFRAGFYSEDAAIVIFALTVGVVALIVGAILRWIDHLSGLGSMDHTLRLIEDRSRTSLRQRADAPCLGAQRAEDDTRFKANGTAIPAQASGFVRFVDVAQLQTLAEEADTQIAIHRTPGEFVLRGRPVAYAKSGDEDLCEAASRCIEIGDVRSFDQDPSFGLTLLAETAQRALSPGVNDPGTALEVMGRLERLLWENTPDEDQQGTRDVSFDRMFMPAISARHLLSCAFPPIARAGGDDPAVIDWMDKALAALGHHPNPAMAKAATEMRDQSSDR</sequence>
<reference evidence="2 5" key="3">
    <citation type="journal article" date="2017" name="Int. J. Syst. Evol. Microbiol.">
        <title>Adaptation of Surface-Associated Bacteria to the Open Ocean: A Genomically Distinct Subpopulation of Phaeobacter gallaeciensis Colonizes Pacific Mesozooplankton.</title>
        <authorList>
            <person name="Freese H.M."/>
            <person name="Methner A."/>
            <person name="Overmann J."/>
        </authorList>
    </citation>
    <scope>NUCLEOTIDE SEQUENCE [LARGE SCALE GENOMIC DNA]</scope>
    <source>
        <strain evidence="2 5">P66</strain>
    </source>
</reference>
<reference evidence="4 5" key="2">
    <citation type="journal article" date="2017" name="Genome Biol. Evol.">
        <title>Trajectories and Drivers of Genome Evolution in Surface-Associated Marine Phaeobacter.</title>
        <authorList>
            <person name="Freese H.M."/>
            <person name="Sikorski J."/>
            <person name="Bunk B."/>
            <person name="Scheuner C."/>
            <person name="Meier-Kolthoff J.P."/>
            <person name="Sproer C."/>
            <person name="Gram L."/>
            <person name="Overmann J."/>
        </authorList>
    </citation>
    <scope>NUCLEOTIDE SEQUENCE [LARGE SCALE GENOMIC DNA]</scope>
    <source>
        <strain evidence="2 5">P66</strain>
        <strain evidence="3 4">P88</strain>
    </source>
</reference>
<dbReference type="Proteomes" id="UP000236536">
    <property type="component" value="Chromosome"/>
</dbReference>
<keyword evidence="1" id="KW-1133">Transmembrane helix</keyword>
<dbReference type="InterPro" id="IPR018723">
    <property type="entry name" value="DUF2254_membrane"/>
</dbReference>
<keyword evidence="5" id="KW-1185">Reference proteome</keyword>
<protein>
    <submittedName>
        <fullName evidence="2 3">Membrane protein</fullName>
    </submittedName>
</protein>
<evidence type="ECO:0000313" key="5">
    <source>
        <dbReference type="Proteomes" id="UP000236536"/>
    </source>
</evidence>
<proteinExistence type="predicted"/>
<dbReference type="EMBL" id="CP010725">
    <property type="protein sequence ID" value="AUR00025.1"/>
    <property type="molecule type" value="Genomic_DNA"/>
</dbReference>
<dbReference type="AlphaFoldDB" id="A0A2I7G5Z1"/>
<keyword evidence="1" id="KW-0812">Transmembrane</keyword>
<feature type="transmembrane region" description="Helical" evidence="1">
    <location>
        <begin position="132"/>
        <end position="154"/>
    </location>
</feature>
<feature type="transmembrane region" description="Helical" evidence="1">
    <location>
        <begin position="104"/>
        <end position="126"/>
    </location>
</feature>
<dbReference type="RefSeq" id="WP_102873715.1">
    <property type="nucleotide sequence ID" value="NZ_CP010599.1"/>
</dbReference>
<evidence type="ECO:0000256" key="1">
    <source>
        <dbReference type="SAM" id="Phobius"/>
    </source>
</evidence>
<accession>A0A2I7G5Z1</accession>
<feature type="transmembrane region" description="Helical" evidence="1">
    <location>
        <begin position="16"/>
        <end position="37"/>
    </location>
</feature>